<name>A0ABT9EAL3_9PROT</name>
<accession>A0ABT9EAL3</accession>
<proteinExistence type="predicted"/>
<keyword evidence="2" id="KW-1185">Reference proteome</keyword>
<sequence length="73" mass="7677">MLPPDAIGYLASGLVLATFCMRHMGPLRATALCSNVAFIAYAVQGGVGPAGRHAGGFDDDVDYLLDLLNIPER</sequence>
<protein>
    <submittedName>
        <fullName evidence="1">Uncharacterized protein</fullName>
    </submittedName>
</protein>
<evidence type="ECO:0000313" key="2">
    <source>
        <dbReference type="Proteomes" id="UP001243009"/>
    </source>
</evidence>
<dbReference type="EMBL" id="JAUTWS010000076">
    <property type="protein sequence ID" value="MDO9713208.1"/>
    <property type="molecule type" value="Genomic_DNA"/>
</dbReference>
<gene>
    <name evidence="1" type="ORF">Q7A36_33070</name>
</gene>
<evidence type="ECO:0000313" key="1">
    <source>
        <dbReference type="EMBL" id="MDO9713208.1"/>
    </source>
</evidence>
<dbReference type="Proteomes" id="UP001243009">
    <property type="component" value="Unassembled WGS sequence"/>
</dbReference>
<reference evidence="1 2" key="1">
    <citation type="submission" date="2023-08" db="EMBL/GenBank/DDBJ databases">
        <title>The draft genome sequence of Paracraurococcus sp. LOR1-02.</title>
        <authorList>
            <person name="Kingkaew E."/>
            <person name="Tanasupawat S."/>
        </authorList>
    </citation>
    <scope>NUCLEOTIDE SEQUENCE [LARGE SCALE GENOMIC DNA]</scope>
    <source>
        <strain evidence="1 2">LOR1-02</strain>
    </source>
</reference>
<dbReference type="RefSeq" id="WP_305108068.1">
    <property type="nucleotide sequence ID" value="NZ_JAUTWS010000076.1"/>
</dbReference>
<organism evidence="1 2">
    <name type="scientific">Paracraurococcus lichenis</name>
    <dbReference type="NCBI Taxonomy" id="3064888"/>
    <lineage>
        <taxon>Bacteria</taxon>
        <taxon>Pseudomonadati</taxon>
        <taxon>Pseudomonadota</taxon>
        <taxon>Alphaproteobacteria</taxon>
        <taxon>Acetobacterales</taxon>
        <taxon>Roseomonadaceae</taxon>
        <taxon>Paracraurococcus</taxon>
    </lineage>
</organism>
<comment type="caution">
    <text evidence="1">The sequence shown here is derived from an EMBL/GenBank/DDBJ whole genome shotgun (WGS) entry which is preliminary data.</text>
</comment>